<dbReference type="InterPro" id="IPR004839">
    <property type="entry name" value="Aminotransferase_I/II_large"/>
</dbReference>
<keyword evidence="4" id="KW-0663">Pyridoxal phosphate</keyword>
<evidence type="ECO:0000259" key="5">
    <source>
        <dbReference type="Pfam" id="PF00155"/>
    </source>
</evidence>
<dbReference type="SUPFAM" id="SSF53383">
    <property type="entry name" value="PLP-dependent transferases"/>
    <property type="match status" value="1"/>
</dbReference>
<dbReference type="Gene3D" id="3.90.1150.10">
    <property type="entry name" value="Aspartate Aminotransferase, domain 1"/>
    <property type="match status" value="1"/>
</dbReference>
<feature type="domain" description="Aminotransferase class I/classII large" evidence="5">
    <location>
        <begin position="44"/>
        <end position="377"/>
    </location>
</feature>
<dbReference type="PANTHER" id="PTHR13693:SF77">
    <property type="entry name" value="8-AMINO-7-OXONONANOATE SYNTHASE"/>
    <property type="match status" value="1"/>
</dbReference>
<keyword evidence="3" id="KW-0808">Transferase</keyword>
<name>A0A495J4N7_9SPHI</name>
<sequence length="386" mass="42236">MRRPLLILAQIIMILNSADTYIKSKLDDRKASGTYRTLKTDKPPIDFCSNDYLGFAQSSQLKADVDAFLAQHTNYLNGSTGSRLLTGNTAFCEELEAGIAQFHDAGAGLIFNSGYDANLGLFSCLPQRGDTIITDELIHACIIDGARLSHANRFTFKHNDLDSLQQKLKHATGNCYIAIESVYSMDGDVAPLNEIVNLAKAYNANVVVDEAHALGVFNKGLVNQLNLQHEVFARVVTFGKALGVHGAIVLGSDVLRQYLINFARSFIYTTAASFHQLVSVKMAYQLLQASKGQQQNLAHNIALFKSQLTNNSGLINSDSAIQSIIIDGNDSARQAAAHLQNNGFDVRPILSPTVPAGTERLRICIHAFNTEQQIINLTQLIKQITE</sequence>
<keyword evidence="7" id="KW-1185">Reference proteome</keyword>
<comment type="caution">
    <text evidence="6">The sequence shown here is derived from an EMBL/GenBank/DDBJ whole genome shotgun (WGS) entry which is preliminary data.</text>
</comment>
<evidence type="ECO:0000313" key="7">
    <source>
        <dbReference type="Proteomes" id="UP000268007"/>
    </source>
</evidence>
<dbReference type="InterPro" id="IPR050087">
    <property type="entry name" value="AON_synthase_class-II"/>
</dbReference>
<evidence type="ECO:0000256" key="1">
    <source>
        <dbReference type="ARBA" id="ARBA00001933"/>
    </source>
</evidence>
<dbReference type="Proteomes" id="UP000268007">
    <property type="component" value="Unassembled WGS sequence"/>
</dbReference>
<dbReference type="PANTHER" id="PTHR13693">
    <property type="entry name" value="CLASS II AMINOTRANSFERASE/8-AMINO-7-OXONONANOATE SYNTHASE"/>
    <property type="match status" value="1"/>
</dbReference>
<comment type="similarity">
    <text evidence="2">Belongs to the class-II pyridoxal-phosphate-dependent aminotransferase family. BioF subfamily.</text>
</comment>
<evidence type="ECO:0000256" key="3">
    <source>
        <dbReference type="ARBA" id="ARBA00022679"/>
    </source>
</evidence>
<dbReference type="InterPro" id="IPR015421">
    <property type="entry name" value="PyrdxlP-dep_Trfase_major"/>
</dbReference>
<accession>A0A495J4N7</accession>
<proteinExistence type="inferred from homology"/>
<dbReference type="AlphaFoldDB" id="A0A495J4N7"/>
<dbReference type="GO" id="GO:0030170">
    <property type="term" value="F:pyridoxal phosphate binding"/>
    <property type="evidence" value="ECO:0007669"/>
    <property type="project" value="InterPro"/>
</dbReference>
<gene>
    <name evidence="6" type="ORF">BDD43_4132</name>
</gene>
<dbReference type="InterPro" id="IPR015422">
    <property type="entry name" value="PyrdxlP-dep_Trfase_small"/>
</dbReference>
<dbReference type="InterPro" id="IPR015424">
    <property type="entry name" value="PyrdxlP-dep_Trfase"/>
</dbReference>
<reference evidence="6 7" key="1">
    <citation type="submission" date="2018-10" db="EMBL/GenBank/DDBJ databases">
        <title>Genomic Encyclopedia of Archaeal and Bacterial Type Strains, Phase II (KMG-II): from individual species to whole genera.</title>
        <authorList>
            <person name="Goeker M."/>
        </authorList>
    </citation>
    <scope>NUCLEOTIDE SEQUENCE [LARGE SCALE GENOMIC DNA]</scope>
    <source>
        <strain evidence="6 7">DSM 18602</strain>
    </source>
</reference>
<dbReference type="Gene3D" id="3.40.640.10">
    <property type="entry name" value="Type I PLP-dependent aspartate aminotransferase-like (Major domain)"/>
    <property type="match status" value="1"/>
</dbReference>
<comment type="cofactor">
    <cofactor evidence="1">
        <name>pyridoxal 5'-phosphate</name>
        <dbReference type="ChEBI" id="CHEBI:597326"/>
    </cofactor>
</comment>
<organism evidence="6 7">
    <name type="scientific">Mucilaginibacter gracilis</name>
    <dbReference type="NCBI Taxonomy" id="423350"/>
    <lineage>
        <taxon>Bacteria</taxon>
        <taxon>Pseudomonadati</taxon>
        <taxon>Bacteroidota</taxon>
        <taxon>Sphingobacteriia</taxon>
        <taxon>Sphingobacteriales</taxon>
        <taxon>Sphingobacteriaceae</taxon>
        <taxon>Mucilaginibacter</taxon>
    </lineage>
</organism>
<evidence type="ECO:0000313" key="6">
    <source>
        <dbReference type="EMBL" id="RKR83917.1"/>
    </source>
</evidence>
<dbReference type="EMBL" id="RBKU01000001">
    <property type="protein sequence ID" value="RKR83917.1"/>
    <property type="molecule type" value="Genomic_DNA"/>
</dbReference>
<evidence type="ECO:0000256" key="4">
    <source>
        <dbReference type="ARBA" id="ARBA00022898"/>
    </source>
</evidence>
<dbReference type="GO" id="GO:0009102">
    <property type="term" value="P:biotin biosynthetic process"/>
    <property type="evidence" value="ECO:0007669"/>
    <property type="project" value="TreeGrafter"/>
</dbReference>
<evidence type="ECO:0000256" key="2">
    <source>
        <dbReference type="ARBA" id="ARBA00010008"/>
    </source>
</evidence>
<dbReference type="Pfam" id="PF00155">
    <property type="entry name" value="Aminotran_1_2"/>
    <property type="match status" value="1"/>
</dbReference>
<dbReference type="GO" id="GO:0016740">
    <property type="term" value="F:transferase activity"/>
    <property type="evidence" value="ECO:0007669"/>
    <property type="project" value="UniProtKB-KW"/>
</dbReference>
<protein>
    <submittedName>
        <fullName evidence="6">8-amino-7-oxononanoate synthase</fullName>
    </submittedName>
</protein>